<dbReference type="RefSeq" id="WP_343882755.1">
    <property type="nucleotide sequence ID" value="NZ_BAAAFO010000003.1"/>
</dbReference>
<evidence type="ECO:0008006" key="5">
    <source>
        <dbReference type="Google" id="ProtNLM"/>
    </source>
</evidence>
<keyword evidence="2" id="KW-1133">Transmembrane helix</keyword>
<evidence type="ECO:0000256" key="1">
    <source>
        <dbReference type="SAM" id="MobiDB-lite"/>
    </source>
</evidence>
<name>A0ABP3EB18_9GAMM</name>
<feature type="region of interest" description="Disordered" evidence="1">
    <location>
        <begin position="155"/>
        <end position="198"/>
    </location>
</feature>
<dbReference type="EMBL" id="BAAAFO010000003">
    <property type="protein sequence ID" value="GAA0255851.1"/>
    <property type="molecule type" value="Genomic_DNA"/>
</dbReference>
<evidence type="ECO:0000313" key="4">
    <source>
        <dbReference type="Proteomes" id="UP001500657"/>
    </source>
</evidence>
<sequence>MNAAGQRRLTPVLMLALAALGGLWLALLGGWGSEPRWSTVAAATPAPAADRATPLPPPAPLGQFALIWQRPLFSPDRRPAAQELQGSSIGELQLTGVILTPTLQLALLHDRQGDRELRLHRGESAPGGQVTLVEVRPRSAVFDTPNGRVELHLPAGAPIDANAPPAAPDAAPAEPAAAPATDAPAAGRAPDQTQAQRIRALRQIIQKRRAAQAAAVHEGDH</sequence>
<evidence type="ECO:0000256" key="2">
    <source>
        <dbReference type="SAM" id="Phobius"/>
    </source>
</evidence>
<accession>A0ABP3EB18</accession>
<keyword evidence="4" id="KW-1185">Reference proteome</keyword>
<organism evidence="3 4">
    <name type="scientific">Rhodanobacter caeni</name>
    <dbReference type="NCBI Taxonomy" id="657654"/>
    <lineage>
        <taxon>Bacteria</taxon>
        <taxon>Pseudomonadati</taxon>
        <taxon>Pseudomonadota</taxon>
        <taxon>Gammaproteobacteria</taxon>
        <taxon>Lysobacterales</taxon>
        <taxon>Rhodanobacteraceae</taxon>
        <taxon>Rhodanobacter</taxon>
    </lineage>
</organism>
<evidence type="ECO:0000313" key="3">
    <source>
        <dbReference type="EMBL" id="GAA0255851.1"/>
    </source>
</evidence>
<comment type="caution">
    <text evidence="3">The sequence shown here is derived from an EMBL/GenBank/DDBJ whole genome shotgun (WGS) entry which is preliminary data.</text>
</comment>
<reference evidence="4" key="1">
    <citation type="journal article" date="2019" name="Int. J. Syst. Evol. Microbiol.">
        <title>The Global Catalogue of Microorganisms (GCM) 10K type strain sequencing project: providing services to taxonomists for standard genome sequencing and annotation.</title>
        <authorList>
            <consortium name="The Broad Institute Genomics Platform"/>
            <consortium name="The Broad Institute Genome Sequencing Center for Infectious Disease"/>
            <person name="Wu L."/>
            <person name="Ma J."/>
        </authorList>
    </citation>
    <scope>NUCLEOTIDE SEQUENCE [LARGE SCALE GENOMIC DNA]</scope>
    <source>
        <strain evidence="4">JCM 16242</strain>
    </source>
</reference>
<dbReference type="Proteomes" id="UP001500657">
    <property type="component" value="Unassembled WGS sequence"/>
</dbReference>
<feature type="transmembrane region" description="Helical" evidence="2">
    <location>
        <begin position="12"/>
        <end position="31"/>
    </location>
</feature>
<keyword evidence="2" id="KW-0472">Membrane</keyword>
<gene>
    <name evidence="3" type="ORF">GCM10009126_21280</name>
</gene>
<proteinExistence type="predicted"/>
<protein>
    <recommendedName>
        <fullName evidence="5">General secretion pathway protein GspN</fullName>
    </recommendedName>
</protein>
<keyword evidence="2" id="KW-0812">Transmembrane</keyword>